<name>A0ABQ3HUA4_9SPHI</name>
<dbReference type="SUPFAM" id="SSF88946">
    <property type="entry name" value="Sigma2 domain of RNA polymerase sigma factors"/>
    <property type="match status" value="1"/>
</dbReference>
<accession>A0ABQ3HUA4</accession>
<dbReference type="InterPro" id="IPR013324">
    <property type="entry name" value="RNA_pol_sigma_r3/r4-like"/>
</dbReference>
<evidence type="ECO:0000313" key="10">
    <source>
        <dbReference type="Proteomes" id="UP000620550"/>
    </source>
</evidence>
<feature type="domain" description="RNA polymerase sigma factor 70 region 4 type 2" evidence="8">
    <location>
        <begin position="115"/>
        <end position="163"/>
    </location>
</feature>
<evidence type="ECO:0000313" key="9">
    <source>
        <dbReference type="EMBL" id="GHE35385.1"/>
    </source>
</evidence>
<dbReference type="PANTHER" id="PTHR43133">
    <property type="entry name" value="RNA POLYMERASE ECF-TYPE SIGMA FACTO"/>
    <property type="match status" value="1"/>
</dbReference>
<dbReference type="PROSITE" id="PS01063">
    <property type="entry name" value="SIGMA70_ECF"/>
    <property type="match status" value="1"/>
</dbReference>
<keyword evidence="10" id="KW-1185">Reference proteome</keyword>
<dbReference type="SUPFAM" id="SSF88659">
    <property type="entry name" value="Sigma3 and sigma4 domains of RNA polymerase sigma factors"/>
    <property type="match status" value="1"/>
</dbReference>
<dbReference type="InterPro" id="IPR039425">
    <property type="entry name" value="RNA_pol_sigma-70-like"/>
</dbReference>
<dbReference type="Pfam" id="PF08281">
    <property type="entry name" value="Sigma70_r4_2"/>
    <property type="match status" value="1"/>
</dbReference>
<comment type="similarity">
    <text evidence="1 6">Belongs to the sigma-70 factor family. ECF subfamily.</text>
</comment>
<organism evidence="9 10">
    <name type="scientific">Sphingobacterium griseoflavum</name>
    <dbReference type="NCBI Taxonomy" id="1474952"/>
    <lineage>
        <taxon>Bacteria</taxon>
        <taxon>Pseudomonadati</taxon>
        <taxon>Bacteroidota</taxon>
        <taxon>Sphingobacteriia</taxon>
        <taxon>Sphingobacteriales</taxon>
        <taxon>Sphingobacteriaceae</taxon>
        <taxon>Sphingobacterium</taxon>
    </lineage>
</organism>
<dbReference type="PANTHER" id="PTHR43133:SF25">
    <property type="entry name" value="RNA POLYMERASE SIGMA FACTOR RFAY-RELATED"/>
    <property type="match status" value="1"/>
</dbReference>
<dbReference type="InterPro" id="IPR014284">
    <property type="entry name" value="RNA_pol_sigma-70_dom"/>
</dbReference>
<dbReference type="InterPro" id="IPR013249">
    <property type="entry name" value="RNA_pol_sigma70_r4_t2"/>
</dbReference>
<dbReference type="InterPro" id="IPR036388">
    <property type="entry name" value="WH-like_DNA-bd_sf"/>
</dbReference>
<sequence length="176" mass="21152">MHTMESKQLNLTLQKNQGILKNIAFKFTKDPEEIEELVQETMVRSIKYLDKFFNNPKLVAWLYVIMKNVYINHYRRNQKQVQYENYQSVGYRDEGCSEPFTQNAVEGKFVMNDIQIALKKLPTDYYDLFMKYMDGYKYRELAEEFGMPEGTIKTRIHHTRKFLQKQLSVYKRQMSA</sequence>
<gene>
    <name evidence="9" type="ORF">GCM10017764_18330</name>
</gene>
<keyword evidence="2 6" id="KW-0805">Transcription regulation</keyword>
<dbReference type="Proteomes" id="UP000620550">
    <property type="component" value="Unassembled WGS sequence"/>
</dbReference>
<keyword evidence="3 6" id="KW-0731">Sigma factor</keyword>
<comment type="caution">
    <text evidence="9">The sequence shown here is derived from an EMBL/GenBank/DDBJ whole genome shotgun (WGS) entry which is preliminary data.</text>
</comment>
<dbReference type="Gene3D" id="1.10.1740.10">
    <property type="match status" value="1"/>
</dbReference>
<dbReference type="NCBIfam" id="TIGR02937">
    <property type="entry name" value="sigma70-ECF"/>
    <property type="match status" value="1"/>
</dbReference>
<proteinExistence type="inferred from homology"/>
<evidence type="ECO:0000256" key="3">
    <source>
        <dbReference type="ARBA" id="ARBA00023082"/>
    </source>
</evidence>
<dbReference type="InterPro" id="IPR000838">
    <property type="entry name" value="RNA_pol_sigma70_ECF_CS"/>
</dbReference>
<dbReference type="Pfam" id="PF04542">
    <property type="entry name" value="Sigma70_r2"/>
    <property type="match status" value="1"/>
</dbReference>
<protein>
    <recommendedName>
        <fullName evidence="6">RNA polymerase sigma factor</fullName>
    </recommendedName>
</protein>
<dbReference type="EMBL" id="BNAF01000006">
    <property type="protein sequence ID" value="GHE35385.1"/>
    <property type="molecule type" value="Genomic_DNA"/>
</dbReference>
<evidence type="ECO:0000256" key="1">
    <source>
        <dbReference type="ARBA" id="ARBA00010641"/>
    </source>
</evidence>
<dbReference type="InterPro" id="IPR007627">
    <property type="entry name" value="RNA_pol_sigma70_r2"/>
</dbReference>
<evidence type="ECO:0000256" key="5">
    <source>
        <dbReference type="ARBA" id="ARBA00023163"/>
    </source>
</evidence>
<reference evidence="10" key="1">
    <citation type="journal article" date="2019" name="Int. J. Syst. Evol. Microbiol.">
        <title>The Global Catalogue of Microorganisms (GCM) 10K type strain sequencing project: providing services to taxonomists for standard genome sequencing and annotation.</title>
        <authorList>
            <consortium name="The Broad Institute Genomics Platform"/>
            <consortium name="The Broad Institute Genome Sequencing Center for Infectious Disease"/>
            <person name="Wu L."/>
            <person name="Ma J."/>
        </authorList>
    </citation>
    <scope>NUCLEOTIDE SEQUENCE [LARGE SCALE GENOMIC DNA]</scope>
    <source>
        <strain evidence="10">CGMCC 1.12966</strain>
    </source>
</reference>
<dbReference type="Gene3D" id="1.10.10.10">
    <property type="entry name" value="Winged helix-like DNA-binding domain superfamily/Winged helix DNA-binding domain"/>
    <property type="match status" value="1"/>
</dbReference>
<keyword evidence="4 6" id="KW-0238">DNA-binding</keyword>
<evidence type="ECO:0000259" key="7">
    <source>
        <dbReference type="Pfam" id="PF04542"/>
    </source>
</evidence>
<dbReference type="InterPro" id="IPR013325">
    <property type="entry name" value="RNA_pol_sigma_r2"/>
</dbReference>
<keyword evidence="5 6" id="KW-0804">Transcription</keyword>
<evidence type="ECO:0000259" key="8">
    <source>
        <dbReference type="Pfam" id="PF08281"/>
    </source>
</evidence>
<evidence type="ECO:0000256" key="2">
    <source>
        <dbReference type="ARBA" id="ARBA00023015"/>
    </source>
</evidence>
<evidence type="ECO:0000256" key="4">
    <source>
        <dbReference type="ARBA" id="ARBA00023125"/>
    </source>
</evidence>
<evidence type="ECO:0000256" key="6">
    <source>
        <dbReference type="RuleBase" id="RU000716"/>
    </source>
</evidence>
<feature type="domain" description="RNA polymerase sigma-70 region 2" evidence="7">
    <location>
        <begin position="14"/>
        <end position="79"/>
    </location>
</feature>